<keyword evidence="2" id="KW-1185">Reference proteome</keyword>
<organism evidence="1 2">
    <name type="scientific">Parapedobacter pyrenivorans</name>
    <dbReference type="NCBI Taxonomy" id="1305674"/>
    <lineage>
        <taxon>Bacteria</taxon>
        <taxon>Pseudomonadati</taxon>
        <taxon>Bacteroidota</taxon>
        <taxon>Sphingobacteriia</taxon>
        <taxon>Sphingobacteriales</taxon>
        <taxon>Sphingobacteriaceae</taxon>
        <taxon>Parapedobacter</taxon>
    </lineage>
</organism>
<name>A0A917MBR0_9SPHI</name>
<dbReference type="AlphaFoldDB" id="A0A917MBR0"/>
<evidence type="ECO:0000313" key="1">
    <source>
        <dbReference type="EMBL" id="GGG92655.1"/>
    </source>
</evidence>
<sequence>MTEIFIFKTSVHTQAHVQQVAMLFGAVESIKQWSFDLEDCDRILRVVVSPDFEAESIAQLLGNAGVACEHMVYEL</sequence>
<protein>
    <submittedName>
        <fullName evidence="1">Uncharacterized protein</fullName>
    </submittedName>
</protein>
<evidence type="ECO:0000313" key="2">
    <source>
        <dbReference type="Proteomes" id="UP000660862"/>
    </source>
</evidence>
<proteinExistence type="predicted"/>
<dbReference type="EMBL" id="BMER01000003">
    <property type="protein sequence ID" value="GGG92655.1"/>
    <property type="molecule type" value="Genomic_DNA"/>
</dbReference>
<reference evidence="1" key="2">
    <citation type="submission" date="2020-09" db="EMBL/GenBank/DDBJ databases">
        <authorList>
            <person name="Sun Q."/>
            <person name="Zhou Y."/>
        </authorList>
    </citation>
    <scope>NUCLEOTIDE SEQUENCE</scope>
    <source>
        <strain evidence="1">CGMCC 1.12195</strain>
    </source>
</reference>
<reference evidence="1" key="1">
    <citation type="journal article" date="2014" name="Int. J. Syst. Evol. Microbiol.">
        <title>Complete genome sequence of Corynebacterium casei LMG S-19264T (=DSM 44701T), isolated from a smear-ripened cheese.</title>
        <authorList>
            <consortium name="US DOE Joint Genome Institute (JGI-PGF)"/>
            <person name="Walter F."/>
            <person name="Albersmeier A."/>
            <person name="Kalinowski J."/>
            <person name="Ruckert C."/>
        </authorList>
    </citation>
    <scope>NUCLEOTIDE SEQUENCE</scope>
    <source>
        <strain evidence="1">CGMCC 1.12195</strain>
    </source>
</reference>
<dbReference type="RefSeq" id="WP_188506824.1">
    <property type="nucleotide sequence ID" value="NZ_BMER01000003.1"/>
</dbReference>
<accession>A0A917MBR0</accession>
<gene>
    <name evidence="1" type="ORF">GCM10007415_29340</name>
</gene>
<dbReference type="Proteomes" id="UP000660862">
    <property type="component" value="Unassembled WGS sequence"/>
</dbReference>
<comment type="caution">
    <text evidence="1">The sequence shown here is derived from an EMBL/GenBank/DDBJ whole genome shotgun (WGS) entry which is preliminary data.</text>
</comment>